<reference evidence="1" key="1">
    <citation type="submission" date="2020-06" db="EMBL/GenBank/DDBJ databases">
        <authorList>
            <person name="Li T."/>
            <person name="Hu X."/>
            <person name="Zhang T."/>
            <person name="Song X."/>
            <person name="Zhang H."/>
            <person name="Dai N."/>
            <person name="Sheng W."/>
            <person name="Hou X."/>
            <person name="Wei L."/>
        </authorList>
    </citation>
    <scope>NUCLEOTIDE SEQUENCE</scope>
    <source>
        <strain evidence="1">G02</strain>
        <tissue evidence="1">Leaf</tissue>
    </source>
</reference>
<organism evidence="1">
    <name type="scientific">Sesamum radiatum</name>
    <name type="common">Black benniseed</name>
    <dbReference type="NCBI Taxonomy" id="300843"/>
    <lineage>
        <taxon>Eukaryota</taxon>
        <taxon>Viridiplantae</taxon>
        <taxon>Streptophyta</taxon>
        <taxon>Embryophyta</taxon>
        <taxon>Tracheophyta</taxon>
        <taxon>Spermatophyta</taxon>
        <taxon>Magnoliopsida</taxon>
        <taxon>eudicotyledons</taxon>
        <taxon>Gunneridae</taxon>
        <taxon>Pentapetalae</taxon>
        <taxon>asterids</taxon>
        <taxon>lamiids</taxon>
        <taxon>Lamiales</taxon>
        <taxon>Pedaliaceae</taxon>
        <taxon>Sesamum</taxon>
    </lineage>
</organism>
<dbReference type="AlphaFoldDB" id="A0AAW2PGY4"/>
<protein>
    <submittedName>
        <fullName evidence="1">Uncharacterized protein</fullName>
    </submittedName>
</protein>
<accession>A0AAW2PGY4</accession>
<proteinExistence type="predicted"/>
<evidence type="ECO:0000313" key="1">
    <source>
        <dbReference type="EMBL" id="KAL0355444.1"/>
    </source>
</evidence>
<dbReference type="EMBL" id="JACGWJ010000017">
    <property type="protein sequence ID" value="KAL0355444.1"/>
    <property type="molecule type" value="Genomic_DNA"/>
</dbReference>
<gene>
    <name evidence="1" type="ORF">Sradi_3991300</name>
</gene>
<reference evidence="1" key="2">
    <citation type="journal article" date="2024" name="Plant">
        <title>Genomic evolution and insights into agronomic trait innovations of Sesamum species.</title>
        <authorList>
            <person name="Miao H."/>
            <person name="Wang L."/>
            <person name="Qu L."/>
            <person name="Liu H."/>
            <person name="Sun Y."/>
            <person name="Le M."/>
            <person name="Wang Q."/>
            <person name="Wei S."/>
            <person name="Zheng Y."/>
            <person name="Lin W."/>
            <person name="Duan Y."/>
            <person name="Cao H."/>
            <person name="Xiong S."/>
            <person name="Wang X."/>
            <person name="Wei L."/>
            <person name="Li C."/>
            <person name="Ma Q."/>
            <person name="Ju M."/>
            <person name="Zhao R."/>
            <person name="Li G."/>
            <person name="Mu C."/>
            <person name="Tian Q."/>
            <person name="Mei H."/>
            <person name="Zhang T."/>
            <person name="Gao T."/>
            <person name="Zhang H."/>
        </authorList>
    </citation>
    <scope>NUCLEOTIDE SEQUENCE</scope>
    <source>
        <strain evidence="1">G02</strain>
    </source>
</reference>
<comment type="caution">
    <text evidence="1">The sequence shown here is derived from an EMBL/GenBank/DDBJ whole genome shotgun (WGS) entry which is preliminary data.</text>
</comment>
<sequence>MANSYNGGDNGSYEENSYLLAVASPIVPPATNALVPNPTLEAASAPARALKQTTRPVAMTHFFCE</sequence>
<name>A0AAW2PGY4_SESRA</name>